<keyword evidence="5 12" id="KW-0235">DNA replication</keyword>
<comment type="similarity">
    <text evidence="2 12 13">Belongs to the RecF family.</text>
</comment>
<dbReference type="NCBIfam" id="TIGR00611">
    <property type="entry name" value="recf"/>
    <property type="match status" value="1"/>
</dbReference>
<dbReference type="InterPro" id="IPR018078">
    <property type="entry name" value="DNA-binding_RecF_CS"/>
</dbReference>
<evidence type="ECO:0000313" key="15">
    <source>
        <dbReference type="EMBL" id="HJB40248.1"/>
    </source>
</evidence>
<dbReference type="PANTHER" id="PTHR32182:SF0">
    <property type="entry name" value="DNA REPLICATION AND REPAIR PROTEIN RECF"/>
    <property type="match status" value="1"/>
</dbReference>
<dbReference type="GO" id="GO:0005737">
    <property type="term" value="C:cytoplasm"/>
    <property type="evidence" value="ECO:0007669"/>
    <property type="project" value="UniProtKB-SubCell"/>
</dbReference>
<keyword evidence="9 12" id="KW-0238">DNA-binding</keyword>
<evidence type="ECO:0000256" key="9">
    <source>
        <dbReference type="ARBA" id="ARBA00023125"/>
    </source>
</evidence>
<keyword evidence="10 12" id="KW-0234">DNA repair</keyword>
<dbReference type="InterPro" id="IPR003395">
    <property type="entry name" value="RecF/RecN/SMC_N"/>
</dbReference>
<dbReference type="SUPFAM" id="SSF52540">
    <property type="entry name" value="P-loop containing nucleoside triphosphate hydrolases"/>
    <property type="match status" value="1"/>
</dbReference>
<evidence type="ECO:0000256" key="1">
    <source>
        <dbReference type="ARBA" id="ARBA00004496"/>
    </source>
</evidence>
<evidence type="ECO:0000256" key="11">
    <source>
        <dbReference type="ARBA" id="ARBA00023236"/>
    </source>
</evidence>
<comment type="function">
    <text evidence="12 13">The RecF protein is involved in DNA metabolism; it is required for DNA replication and normal SOS inducibility. RecF binds preferentially to single-stranded, linear DNA. It also seems to bind ATP.</text>
</comment>
<dbReference type="InterPro" id="IPR001238">
    <property type="entry name" value="DNA-binding_RecF"/>
</dbReference>
<keyword evidence="4 12" id="KW-0963">Cytoplasm</keyword>
<dbReference type="InterPro" id="IPR042174">
    <property type="entry name" value="RecF_2"/>
</dbReference>
<comment type="caution">
    <text evidence="15">The sequence shown here is derived from an EMBL/GenBank/DDBJ whole genome shotgun (WGS) entry which is preliminary data.</text>
</comment>
<evidence type="ECO:0000256" key="10">
    <source>
        <dbReference type="ARBA" id="ARBA00023204"/>
    </source>
</evidence>
<keyword evidence="11 12" id="KW-0742">SOS response</keyword>
<dbReference type="HAMAP" id="MF_00365">
    <property type="entry name" value="RecF"/>
    <property type="match status" value="1"/>
</dbReference>
<dbReference type="PANTHER" id="PTHR32182">
    <property type="entry name" value="DNA REPLICATION AND REPAIR PROTEIN RECF"/>
    <property type="match status" value="1"/>
</dbReference>
<dbReference type="AlphaFoldDB" id="A0A9D2S134"/>
<accession>A0A9D2S134</accession>
<dbReference type="GO" id="GO:0000731">
    <property type="term" value="P:DNA synthesis involved in DNA repair"/>
    <property type="evidence" value="ECO:0007669"/>
    <property type="project" value="TreeGrafter"/>
</dbReference>
<dbReference type="Proteomes" id="UP000824209">
    <property type="component" value="Unassembled WGS sequence"/>
</dbReference>
<dbReference type="Pfam" id="PF02463">
    <property type="entry name" value="SMC_N"/>
    <property type="match status" value="1"/>
</dbReference>
<sequence>MRLKRLEAEHYRNISHAVLEPGPELTVICGENGQGKTNLLEAVWLLTGSKSFRGAKDAELIAQNEPVARLLGETESDGMEKKIRVTVAGAQPGMKKGRTAQVNGVDYGRATAIAGIFTAVVFEPGHLTLVKGSPEGRRRFLDAALCQLYPGYLSVFRRYHRQLTQKNALLKLYHKTQGASALLDVFDEELARLGEQMMHRRQEYLAVICPEIYRTYHDISGGREALRVEYRPTCAKGQLLDTLLQNRRRDVAAGFCTAGPHREDFELFLDDRPAKIYASQGQQRSIVLSMKLAEAAGTKEITGEHPVMLLDDVLSELDENRQRYLLSRMEHRQTLVTACDTAAFARTDGRIYRMHDGVLSPG</sequence>
<dbReference type="Gene3D" id="1.20.1050.90">
    <property type="entry name" value="RecF/RecN/SMC, N-terminal domain"/>
    <property type="match status" value="1"/>
</dbReference>
<evidence type="ECO:0000256" key="12">
    <source>
        <dbReference type="HAMAP-Rule" id="MF_00365"/>
    </source>
</evidence>
<proteinExistence type="inferred from homology"/>
<dbReference type="GO" id="GO:0006260">
    <property type="term" value="P:DNA replication"/>
    <property type="evidence" value="ECO:0007669"/>
    <property type="project" value="UniProtKB-UniRule"/>
</dbReference>
<feature type="domain" description="RecF/RecN/SMC N-terminal" evidence="14">
    <location>
        <begin position="3"/>
        <end position="348"/>
    </location>
</feature>
<evidence type="ECO:0000256" key="8">
    <source>
        <dbReference type="ARBA" id="ARBA00022840"/>
    </source>
</evidence>
<dbReference type="GO" id="GO:0009432">
    <property type="term" value="P:SOS response"/>
    <property type="evidence" value="ECO:0007669"/>
    <property type="project" value="UniProtKB-UniRule"/>
</dbReference>
<dbReference type="GO" id="GO:0003697">
    <property type="term" value="F:single-stranded DNA binding"/>
    <property type="evidence" value="ECO:0007669"/>
    <property type="project" value="UniProtKB-UniRule"/>
</dbReference>
<evidence type="ECO:0000259" key="14">
    <source>
        <dbReference type="Pfam" id="PF02463"/>
    </source>
</evidence>
<protein>
    <recommendedName>
        <fullName evidence="3 12">DNA replication and repair protein RecF</fullName>
    </recommendedName>
</protein>
<evidence type="ECO:0000256" key="3">
    <source>
        <dbReference type="ARBA" id="ARBA00020170"/>
    </source>
</evidence>
<reference evidence="15" key="2">
    <citation type="submission" date="2021-04" db="EMBL/GenBank/DDBJ databases">
        <authorList>
            <person name="Gilroy R."/>
        </authorList>
    </citation>
    <scope>NUCLEOTIDE SEQUENCE</scope>
    <source>
        <strain evidence="15">ChiBcec8-14828</strain>
    </source>
</reference>
<evidence type="ECO:0000313" key="16">
    <source>
        <dbReference type="Proteomes" id="UP000824209"/>
    </source>
</evidence>
<gene>
    <name evidence="12 15" type="primary">recF</name>
    <name evidence="15" type="ORF">H9943_07625</name>
</gene>
<evidence type="ECO:0000256" key="13">
    <source>
        <dbReference type="RuleBase" id="RU000578"/>
    </source>
</evidence>
<dbReference type="GO" id="GO:0006302">
    <property type="term" value="P:double-strand break repair"/>
    <property type="evidence" value="ECO:0007669"/>
    <property type="project" value="TreeGrafter"/>
</dbReference>
<keyword evidence="7 12" id="KW-0227">DNA damage</keyword>
<dbReference type="GO" id="GO:0005524">
    <property type="term" value="F:ATP binding"/>
    <property type="evidence" value="ECO:0007669"/>
    <property type="project" value="UniProtKB-UniRule"/>
</dbReference>
<organism evidence="15 16">
    <name type="scientific">Candidatus Ruthenibacterium avium</name>
    <dbReference type="NCBI Taxonomy" id="2838751"/>
    <lineage>
        <taxon>Bacteria</taxon>
        <taxon>Bacillati</taxon>
        <taxon>Bacillota</taxon>
        <taxon>Clostridia</taxon>
        <taxon>Eubacteriales</taxon>
        <taxon>Oscillospiraceae</taxon>
        <taxon>Ruthenibacterium</taxon>
    </lineage>
</organism>
<dbReference type="EMBL" id="DWYA01000062">
    <property type="protein sequence ID" value="HJB40248.1"/>
    <property type="molecule type" value="Genomic_DNA"/>
</dbReference>
<name>A0A9D2S134_9FIRM</name>
<comment type="subcellular location">
    <subcellularLocation>
        <location evidence="1 12 13">Cytoplasm</location>
    </subcellularLocation>
</comment>
<evidence type="ECO:0000256" key="5">
    <source>
        <dbReference type="ARBA" id="ARBA00022705"/>
    </source>
</evidence>
<dbReference type="InterPro" id="IPR027417">
    <property type="entry name" value="P-loop_NTPase"/>
</dbReference>
<evidence type="ECO:0000256" key="6">
    <source>
        <dbReference type="ARBA" id="ARBA00022741"/>
    </source>
</evidence>
<dbReference type="PROSITE" id="PS00617">
    <property type="entry name" value="RECF_1"/>
    <property type="match status" value="1"/>
</dbReference>
<evidence type="ECO:0000256" key="2">
    <source>
        <dbReference type="ARBA" id="ARBA00008016"/>
    </source>
</evidence>
<keyword evidence="6 12" id="KW-0547">Nucleotide-binding</keyword>
<keyword evidence="8 12" id="KW-0067">ATP-binding</keyword>
<reference evidence="15" key="1">
    <citation type="journal article" date="2021" name="PeerJ">
        <title>Extensive microbial diversity within the chicken gut microbiome revealed by metagenomics and culture.</title>
        <authorList>
            <person name="Gilroy R."/>
            <person name="Ravi A."/>
            <person name="Getino M."/>
            <person name="Pursley I."/>
            <person name="Horton D.L."/>
            <person name="Alikhan N.F."/>
            <person name="Baker D."/>
            <person name="Gharbi K."/>
            <person name="Hall N."/>
            <person name="Watson M."/>
            <person name="Adriaenssens E.M."/>
            <person name="Foster-Nyarko E."/>
            <person name="Jarju S."/>
            <person name="Secka A."/>
            <person name="Antonio M."/>
            <person name="Oren A."/>
            <person name="Chaudhuri R.R."/>
            <person name="La Ragione R."/>
            <person name="Hildebrand F."/>
            <person name="Pallen M.J."/>
        </authorList>
    </citation>
    <scope>NUCLEOTIDE SEQUENCE</scope>
    <source>
        <strain evidence="15">ChiBcec8-14828</strain>
    </source>
</reference>
<dbReference type="PROSITE" id="PS00618">
    <property type="entry name" value="RECF_2"/>
    <property type="match status" value="1"/>
</dbReference>
<evidence type="ECO:0000256" key="7">
    <source>
        <dbReference type="ARBA" id="ARBA00022763"/>
    </source>
</evidence>
<dbReference type="Gene3D" id="3.40.50.300">
    <property type="entry name" value="P-loop containing nucleotide triphosphate hydrolases"/>
    <property type="match status" value="1"/>
</dbReference>
<evidence type="ECO:0000256" key="4">
    <source>
        <dbReference type="ARBA" id="ARBA00022490"/>
    </source>
</evidence>
<feature type="binding site" evidence="12">
    <location>
        <begin position="30"/>
        <end position="37"/>
    </location>
    <ligand>
        <name>ATP</name>
        <dbReference type="ChEBI" id="CHEBI:30616"/>
    </ligand>
</feature>